<evidence type="ECO:0000313" key="1">
    <source>
        <dbReference type="EMBL" id="KAI4865560.1"/>
    </source>
</evidence>
<accession>A0ACB9Z313</accession>
<comment type="caution">
    <text evidence="1">The sequence shown here is derived from an EMBL/GenBank/DDBJ whole genome shotgun (WGS) entry which is preliminary data.</text>
</comment>
<proteinExistence type="predicted"/>
<name>A0ACB9Z313_9PEZI</name>
<dbReference type="EMBL" id="MU393470">
    <property type="protein sequence ID" value="KAI4865560.1"/>
    <property type="molecule type" value="Genomic_DNA"/>
</dbReference>
<protein>
    <submittedName>
        <fullName evidence="1">Kinase-like protein</fullName>
    </submittedName>
</protein>
<evidence type="ECO:0000313" key="2">
    <source>
        <dbReference type="Proteomes" id="UP001497700"/>
    </source>
</evidence>
<keyword evidence="2" id="KW-1185">Reference proteome</keyword>
<dbReference type="Proteomes" id="UP001497700">
    <property type="component" value="Unassembled WGS sequence"/>
</dbReference>
<reference evidence="1 2" key="1">
    <citation type="journal article" date="2022" name="New Phytol.">
        <title>Ecological generalism drives hyperdiversity of secondary metabolite gene clusters in xylarialean endophytes.</title>
        <authorList>
            <person name="Franco M.E.E."/>
            <person name="Wisecaver J.H."/>
            <person name="Arnold A.E."/>
            <person name="Ju Y.M."/>
            <person name="Slot J.C."/>
            <person name="Ahrendt S."/>
            <person name="Moore L.P."/>
            <person name="Eastman K.E."/>
            <person name="Scott K."/>
            <person name="Konkel Z."/>
            <person name="Mondo S.J."/>
            <person name="Kuo A."/>
            <person name="Hayes R.D."/>
            <person name="Haridas S."/>
            <person name="Andreopoulos B."/>
            <person name="Riley R."/>
            <person name="LaButti K."/>
            <person name="Pangilinan J."/>
            <person name="Lipzen A."/>
            <person name="Amirebrahimi M."/>
            <person name="Yan J."/>
            <person name="Adam C."/>
            <person name="Keymanesh K."/>
            <person name="Ng V."/>
            <person name="Louie K."/>
            <person name="Northen T."/>
            <person name="Drula E."/>
            <person name="Henrissat B."/>
            <person name="Hsieh H.M."/>
            <person name="Youens-Clark K."/>
            <person name="Lutzoni F."/>
            <person name="Miadlikowska J."/>
            <person name="Eastwood D.C."/>
            <person name="Hamelin R.C."/>
            <person name="Grigoriev I.V."/>
            <person name="U'Ren J.M."/>
        </authorList>
    </citation>
    <scope>NUCLEOTIDE SEQUENCE [LARGE SCALE GENOMIC DNA]</scope>
    <source>
        <strain evidence="1 2">CBS 119005</strain>
    </source>
</reference>
<sequence>MTCKRGETYSQDQRFLLPQSIDDIEDIEKYAPGGFHPVHLGDTYDDGRYRIVHRLGAGGFATVWLARDETEEKWVALKIVVAKHSASVGGKCYLGHQAASSLSSGPKFAAELRRFTIEGPNGHHLCLVLPVLGPSAAQLSSYFDSRLQPWLARRTGYQAAKAVDAVHAQGLCHGDVTAANILFTLLDIDHLGESDIYRLFGPPVTEVLKTESGEATGPEAPRYIVKALDFLSATSNIIGNDVELIDFDQCFPVSSPPKKMLGTPTEYLAPELAVGLPAGPASDVWALGCCLFRLRAGEGPFSNYEVTSPGDVIRIIVQTLGDMPPEWQDTLWDYDGQPTKDPSKGEPLSKWEGERSLKDLVRGIWDQPEGNVVVTGTTRPEPLVYNDRENTPFPSCFSDMAWKPTAVRVDNVYIFGYSDEGDAMLEAMPKIPEREAALLYDLLSKIFVYDPKKRPTAGEILKHPWFHMDGQPD</sequence>
<organism evidence="1 2">
    <name type="scientific">Hypoxylon rubiginosum</name>
    <dbReference type="NCBI Taxonomy" id="110542"/>
    <lineage>
        <taxon>Eukaryota</taxon>
        <taxon>Fungi</taxon>
        <taxon>Dikarya</taxon>
        <taxon>Ascomycota</taxon>
        <taxon>Pezizomycotina</taxon>
        <taxon>Sordariomycetes</taxon>
        <taxon>Xylariomycetidae</taxon>
        <taxon>Xylariales</taxon>
        <taxon>Hypoxylaceae</taxon>
        <taxon>Hypoxylon</taxon>
    </lineage>
</organism>
<gene>
    <name evidence="1" type="ORF">F4820DRAFT_469691</name>
</gene>